<proteinExistence type="predicted"/>
<reference evidence="1 2" key="1">
    <citation type="submission" date="2024-08" db="EMBL/GenBank/DDBJ databases">
        <authorList>
            <person name="Cucini C."/>
            <person name="Frati F."/>
        </authorList>
    </citation>
    <scope>NUCLEOTIDE SEQUENCE [LARGE SCALE GENOMIC DNA]</scope>
</reference>
<accession>A0ABP1PQ79</accession>
<protein>
    <submittedName>
        <fullName evidence="1">Uncharacterized protein</fullName>
    </submittedName>
</protein>
<evidence type="ECO:0000313" key="1">
    <source>
        <dbReference type="EMBL" id="CAL8073170.1"/>
    </source>
</evidence>
<comment type="caution">
    <text evidence="1">The sequence shown here is derived from an EMBL/GenBank/DDBJ whole genome shotgun (WGS) entry which is preliminary data.</text>
</comment>
<dbReference type="Proteomes" id="UP001642540">
    <property type="component" value="Unassembled WGS sequence"/>
</dbReference>
<sequence length="147" mass="17035">MSFIYVFFVGYRLSSQMNGIESIEALEKSLGSLIQLIYVLTCYTVGMFLNIQNLLKPDITPYLISEYVKFFQTTMEYYRMNYLTKNLIPFRSQVRERGTEEEKVSKLQGVSDNTFCYWEPGLSSKLFADDEKAISSPLLYFIALSSD</sequence>
<dbReference type="EMBL" id="CAXLJM020000007">
    <property type="protein sequence ID" value="CAL8073170.1"/>
    <property type="molecule type" value="Genomic_DNA"/>
</dbReference>
<gene>
    <name evidence="1" type="ORF">ODALV1_LOCUS2524</name>
</gene>
<keyword evidence="2" id="KW-1185">Reference proteome</keyword>
<organism evidence="1 2">
    <name type="scientific">Orchesella dallaii</name>
    <dbReference type="NCBI Taxonomy" id="48710"/>
    <lineage>
        <taxon>Eukaryota</taxon>
        <taxon>Metazoa</taxon>
        <taxon>Ecdysozoa</taxon>
        <taxon>Arthropoda</taxon>
        <taxon>Hexapoda</taxon>
        <taxon>Collembola</taxon>
        <taxon>Entomobryomorpha</taxon>
        <taxon>Entomobryoidea</taxon>
        <taxon>Orchesellidae</taxon>
        <taxon>Orchesellinae</taxon>
        <taxon>Orchesella</taxon>
    </lineage>
</organism>
<name>A0ABP1PQ79_9HEXA</name>
<evidence type="ECO:0000313" key="2">
    <source>
        <dbReference type="Proteomes" id="UP001642540"/>
    </source>
</evidence>